<reference evidence="2 3" key="1">
    <citation type="submission" date="2016-03" db="EMBL/GenBank/DDBJ databases">
        <title>Comparative genomics of Pseudogymnoascus destructans, the fungus causing white-nose syndrome of bats.</title>
        <authorList>
            <person name="Palmer J.M."/>
            <person name="Drees K.P."/>
            <person name="Foster J.T."/>
            <person name="Lindner D.L."/>
        </authorList>
    </citation>
    <scope>NUCLEOTIDE SEQUENCE [LARGE SCALE GENOMIC DNA]</scope>
    <source>
        <strain evidence="2 3">UAMH 10579</strain>
    </source>
</reference>
<evidence type="ECO:0000256" key="1">
    <source>
        <dbReference type="SAM" id="MobiDB-lite"/>
    </source>
</evidence>
<protein>
    <submittedName>
        <fullName evidence="2">Uncharacterized protein</fullName>
    </submittedName>
</protein>
<dbReference type="GeneID" id="28836348"/>
<accession>A0A1B8GUD1</accession>
<feature type="compositionally biased region" description="Basic and acidic residues" evidence="1">
    <location>
        <begin position="8"/>
        <end position="17"/>
    </location>
</feature>
<dbReference type="RefSeq" id="XP_018133168.1">
    <property type="nucleotide sequence ID" value="XM_018272463.1"/>
</dbReference>
<proteinExistence type="predicted"/>
<keyword evidence="3" id="KW-1185">Reference proteome</keyword>
<organism evidence="2 3">
    <name type="scientific">Pseudogymnoascus verrucosus</name>
    <dbReference type="NCBI Taxonomy" id="342668"/>
    <lineage>
        <taxon>Eukaryota</taxon>
        <taxon>Fungi</taxon>
        <taxon>Dikarya</taxon>
        <taxon>Ascomycota</taxon>
        <taxon>Pezizomycotina</taxon>
        <taxon>Leotiomycetes</taxon>
        <taxon>Thelebolales</taxon>
        <taxon>Thelebolaceae</taxon>
        <taxon>Pseudogymnoascus</taxon>
    </lineage>
</organism>
<evidence type="ECO:0000313" key="2">
    <source>
        <dbReference type="EMBL" id="OBT99435.1"/>
    </source>
</evidence>
<gene>
    <name evidence="2" type="ORF">VE01_02962</name>
</gene>
<feature type="region of interest" description="Disordered" evidence="1">
    <location>
        <begin position="1"/>
        <end position="20"/>
    </location>
</feature>
<dbReference type="Proteomes" id="UP000091956">
    <property type="component" value="Unassembled WGS sequence"/>
</dbReference>
<sequence>MPSVRSTFGEKSRRQESLVRNVSGEKSVGEMQLGTLEAYIALVHIVYPGFDTEGIERVMLWAVARRALTK</sequence>
<reference evidence="3" key="2">
    <citation type="journal article" date="2018" name="Nat. Commun.">
        <title>Extreme sensitivity to ultraviolet light in the fungal pathogen causing white-nose syndrome of bats.</title>
        <authorList>
            <person name="Palmer J.M."/>
            <person name="Drees K.P."/>
            <person name="Foster J.T."/>
            <person name="Lindner D.L."/>
        </authorList>
    </citation>
    <scope>NUCLEOTIDE SEQUENCE [LARGE SCALE GENOMIC DNA]</scope>
    <source>
        <strain evidence="3">UAMH 10579</strain>
    </source>
</reference>
<dbReference type="AlphaFoldDB" id="A0A1B8GUD1"/>
<evidence type="ECO:0000313" key="3">
    <source>
        <dbReference type="Proteomes" id="UP000091956"/>
    </source>
</evidence>
<dbReference type="EMBL" id="KV460212">
    <property type="protein sequence ID" value="OBT99435.1"/>
    <property type="molecule type" value="Genomic_DNA"/>
</dbReference>
<name>A0A1B8GUD1_9PEZI</name>